<dbReference type="GeneID" id="20523540"/>
<feature type="transmembrane region" description="Helical" evidence="19">
    <location>
        <begin position="302"/>
        <end position="320"/>
    </location>
</feature>
<keyword evidence="10" id="KW-1278">Translocase</keyword>
<comment type="function">
    <text evidence="1">Core subunit of the mitochondrial membrane respiratory chain NADH dehydrogenase (Complex I) that is believed to belong to the minimal assembly required for catalysis. Complex I functions in the transfer of electrons from NADH to the respiratory chain. The immediate electron acceptor for the enzyme is believed to be ubiquinone.</text>
</comment>
<evidence type="ECO:0000256" key="16">
    <source>
        <dbReference type="ARBA" id="ARBA00023136"/>
    </source>
</evidence>
<protein>
    <recommendedName>
        <fullName evidence="5">NADH-ubiquinone oxidoreductase chain 2</fullName>
        <ecNumber evidence="4">7.1.1.2</ecNumber>
    </recommendedName>
    <alternativeName>
        <fullName evidence="17">NADH dehydrogenase subunit 2</fullName>
    </alternativeName>
</protein>
<keyword evidence="12 19" id="KW-1133">Transmembrane helix</keyword>
<evidence type="ECO:0000256" key="1">
    <source>
        <dbReference type="ARBA" id="ARBA00003257"/>
    </source>
</evidence>
<evidence type="ECO:0000256" key="11">
    <source>
        <dbReference type="ARBA" id="ARBA00022982"/>
    </source>
</evidence>
<accession>A0A089GRH6</accession>
<keyword evidence="16 19" id="KW-0472">Membrane</keyword>
<evidence type="ECO:0000256" key="19">
    <source>
        <dbReference type="SAM" id="Phobius"/>
    </source>
</evidence>
<evidence type="ECO:0000256" key="12">
    <source>
        <dbReference type="ARBA" id="ARBA00022989"/>
    </source>
</evidence>
<keyword evidence="15 21" id="KW-0496">Mitochondrion</keyword>
<keyword evidence="13" id="KW-0520">NAD</keyword>
<evidence type="ECO:0000256" key="14">
    <source>
        <dbReference type="ARBA" id="ARBA00023075"/>
    </source>
</evidence>
<evidence type="ECO:0000256" key="6">
    <source>
        <dbReference type="ARBA" id="ARBA00022448"/>
    </source>
</evidence>
<geneLocation type="mitochondrion" evidence="21"/>
<evidence type="ECO:0000256" key="3">
    <source>
        <dbReference type="ARBA" id="ARBA00007012"/>
    </source>
</evidence>
<evidence type="ECO:0000256" key="10">
    <source>
        <dbReference type="ARBA" id="ARBA00022967"/>
    </source>
</evidence>
<sequence length="321" mass="38532">MFVLNVMLFSFMYLISFHLVMNSDDWFLLWLGLEINMMIFIMLMYKENSILKVESCLKYFFIQSVGSAILMGCFYLNKEWMDLAVCLLLGYKIGAGPFFFWFPSVCSGLSWMSCFVLMSFQKVIPLMIMKIFVSWILYMMVVVSLFFGVFGCYNQSNLKQLIAYSSVYHMGWIMLCNFSTDLSWFMYLLLYSFMIFPVMKFFEYLMFEDLTMLMKMKYKGWIIFMMLSMAGMPPFLGFFLKLFAFIMIFSYEYYFMMFLIFCSVVMFYIYFRVIYDVLMSYYINVNWMNFMLINNISNNNLVMMSVLGLMMGIFFMIFFIM</sequence>
<feature type="transmembrane region" description="Helical" evidence="19">
    <location>
        <begin position="5"/>
        <end position="21"/>
    </location>
</feature>
<comment type="similarity">
    <text evidence="3">Belongs to the complex I subunit 2 family.</text>
</comment>
<keyword evidence="8 19" id="KW-0812">Transmembrane</keyword>
<feature type="transmembrane region" description="Helical" evidence="19">
    <location>
        <begin position="57"/>
        <end position="78"/>
    </location>
</feature>
<evidence type="ECO:0000256" key="9">
    <source>
        <dbReference type="ARBA" id="ARBA00022792"/>
    </source>
</evidence>
<dbReference type="Pfam" id="PF00361">
    <property type="entry name" value="Proton_antipo_M"/>
    <property type="match status" value="2"/>
</dbReference>
<comment type="catalytic activity">
    <reaction evidence="18">
        <text>a ubiquinone + NADH + 5 H(+)(in) = a ubiquinol + NAD(+) + 4 H(+)(out)</text>
        <dbReference type="Rhea" id="RHEA:29091"/>
        <dbReference type="Rhea" id="RHEA-COMP:9565"/>
        <dbReference type="Rhea" id="RHEA-COMP:9566"/>
        <dbReference type="ChEBI" id="CHEBI:15378"/>
        <dbReference type="ChEBI" id="CHEBI:16389"/>
        <dbReference type="ChEBI" id="CHEBI:17976"/>
        <dbReference type="ChEBI" id="CHEBI:57540"/>
        <dbReference type="ChEBI" id="CHEBI:57945"/>
        <dbReference type="EC" id="7.1.1.2"/>
    </reaction>
</comment>
<keyword evidence="14" id="KW-0830">Ubiquinone</keyword>
<keyword evidence="6" id="KW-0813">Transport</keyword>
<dbReference type="InterPro" id="IPR050175">
    <property type="entry name" value="Complex_I_Subunit_2"/>
</dbReference>
<dbReference type="RefSeq" id="YP_009072476.1">
    <property type="nucleotide sequence ID" value="NC_025223.1"/>
</dbReference>
<dbReference type="GO" id="GO:0005743">
    <property type="term" value="C:mitochondrial inner membrane"/>
    <property type="evidence" value="ECO:0007669"/>
    <property type="project" value="UniProtKB-SubCell"/>
</dbReference>
<dbReference type="PANTHER" id="PTHR46552">
    <property type="entry name" value="NADH-UBIQUINONE OXIDOREDUCTASE CHAIN 2"/>
    <property type="match status" value="1"/>
</dbReference>
<evidence type="ECO:0000256" key="18">
    <source>
        <dbReference type="ARBA" id="ARBA00049551"/>
    </source>
</evidence>
<gene>
    <name evidence="21" type="primary">ND2</name>
</gene>
<feature type="transmembrane region" description="Helical" evidence="19">
    <location>
        <begin position="132"/>
        <end position="151"/>
    </location>
</feature>
<keyword evidence="9" id="KW-0999">Mitochondrion inner membrane</keyword>
<evidence type="ECO:0000256" key="7">
    <source>
        <dbReference type="ARBA" id="ARBA00022660"/>
    </source>
</evidence>
<dbReference type="InterPro" id="IPR001750">
    <property type="entry name" value="ND/Mrp_TM"/>
</dbReference>
<evidence type="ECO:0000256" key="4">
    <source>
        <dbReference type="ARBA" id="ARBA00012944"/>
    </source>
</evidence>
<evidence type="ECO:0000256" key="15">
    <source>
        <dbReference type="ARBA" id="ARBA00023128"/>
    </source>
</evidence>
<evidence type="ECO:0000256" key="13">
    <source>
        <dbReference type="ARBA" id="ARBA00023027"/>
    </source>
</evidence>
<feature type="transmembrane region" description="Helical" evidence="19">
    <location>
        <begin position="184"/>
        <end position="202"/>
    </location>
</feature>
<proteinExistence type="inferred from homology"/>
<dbReference type="PANTHER" id="PTHR46552:SF1">
    <property type="entry name" value="NADH-UBIQUINONE OXIDOREDUCTASE CHAIN 2"/>
    <property type="match status" value="1"/>
</dbReference>
<evidence type="ECO:0000313" key="21">
    <source>
        <dbReference type="EMBL" id="AIP86880.1"/>
    </source>
</evidence>
<feature type="transmembrane region" description="Helical" evidence="19">
    <location>
        <begin position="98"/>
        <end position="120"/>
    </location>
</feature>
<evidence type="ECO:0000256" key="5">
    <source>
        <dbReference type="ARBA" id="ARBA00021008"/>
    </source>
</evidence>
<keyword evidence="11" id="KW-0249">Electron transport</keyword>
<dbReference type="EC" id="7.1.1.2" evidence="4"/>
<evidence type="ECO:0000256" key="2">
    <source>
        <dbReference type="ARBA" id="ARBA00004448"/>
    </source>
</evidence>
<dbReference type="AlphaFoldDB" id="A0A089GRH6"/>
<feature type="domain" description="NADH:quinone oxidoreductase/Mrp antiporter transmembrane" evidence="20">
    <location>
        <begin position="81"/>
        <end position="266"/>
    </location>
</feature>
<feature type="transmembrane region" description="Helical" evidence="19">
    <location>
        <begin position="222"/>
        <end position="247"/>
    </location>
</feature>
<dbReference type="CTD" id="4536"/>
<feature type="transmembrane region" description="Helical" evidence="19">
    <location>
        <begin position="253"/>
        <end position="271"/>
    </location>
</feature>
<feature type="transmembrane region" description="Helical" evidence="19">
    <location>
        <begin position="27"/>
        <end position="45"/>
    </location>
</feature>
<evidence type="ECO:0000256" key="17">
    <source>
        <dbReference type="ARBA" id="ARBA00031028"/>
    </source>
</evidence>
<dbReference type="GO" id="GO:0006120">
    <property type="term" value="P:mitochondrial electron transport, NADH to ubiquinone"/>
    <property type="evidence" value="ECO:0007669"/>
    <property type="project" value="TreeGrafter"/>
</dbReference>
<reference evidence="21" key="1">
    <citation type="submission" date="2014-08" db="EMBL/GenBank/DDBJ databases">
        <title>The complete mitochondrial genome of the leopard spider Pardosa laura (Araneae: Lycosidae).</title>
        <authorList>
            <person name="Pan H.C."/>
            <person name="Pan W.J."/>
        </authorList>
    </citation>
    <scope>NUCLEOTIDE SEQUENCE</scope>
</reference>
<evidence type="ECO:0000259" key="20">
    <source>
        <dbReference type="Pfam" id="PF00361"/>
    </source>
</evidence>
<name>A0A089GRH6_9ARAC</name>
<organism evidence="21">
    <name type="scientific">Pardosa laura</name>
    <dbReference type="NCBI Taxonomy" id="317849"/>
    <lineage>
        <taxon>Eukaryota</taxon>
        <taxon>Metazoa</taxon>
        <taxon>Ecdysozoa</taxon>
        <taxon>Arthropoda</taxon>
        <taxon>Chelicerata</taxon>
        <taxon>Arachnida</taxon>
        <taxon>Araneae</taxon>
        <taxon>Araneomorphae</taxon>
        <taxon>Entelegynae</taxon>
        <taxon>Lycosoidea</taxon>
        <taxon>Lycosidae</taxon>
        <taxon>Pardosa</taxon>
    </lineage>
</organism>
<evidence type="ECO:0000256" key="8">
    <source>
        <dbReference type="ARBA" id="ARBA00022692"/>
    </source>
</evidence>
<comment type="subcellular location">
    <subcellularLocation>
        <location evidence="2">Mitochondrion inner membrane</location>
        <topology evidence="2">Multi-pass membrane protein</topology>
    </subcellularLocation>
</comment>
<feature type="domain" description="NADH:quinone oxidoreductase/Mrp antiporter transmembrane" evidence="20">
    <location>
        <begin position="23"/>
        <end position="76"/>
    </location>
</feature>
<dbReference type="EMBL" id="KM272948">
    <property type="protein sequence ID" value="AIP86880.1"/>
    <property type="molecule type" value="Genomic_DNA"/>
</dbReference>
<dbReference type="GO" id="GO:0008137">
    <property type="term" value="F:NADH dehydrogenase (ubiquinone) activity"/>
    <property type="evidence" value="ECO:0007669"/>
    <property type="project" value="UniProtKB-EC"/>
</dbReference>
<keyword evidence="7" id="KW-0679">Respiratory chain</keyword>